<dbReference type="Proteomes" id="UP000243579">
    <property type="component" value="Unassembled WGS sequence"/>
</dbReference>
<dbReference type="InterPro" id="IPR020164">
    <property type="entry name" value="Cyt_c_Oxase_assmbl_COX16"/>
</dbReference>
<evidence type="ECO:0000256" key="6">
    <source>
        <dbReference type="ARBA" id="ARBA00023128"/>
    </source>
</evidence>
<comment type="similarity">
    <text evidence="2">Belongs to the COX16 family.</text>
</comment>
<comment type="subcellular location">
    <subcellularLocation>
        <location evidence="1">Mitochondrion inner membrane</location>
        <topology evidence="1">Single-pass membrane protein</topology>
    </subcellularLocation>
</comment>
<dbReference type="AlphaFoldDB" id="A0A1V9YI37"/>
<organism evidence="9 10">
    <name type="scientific">Achlya hypogyna</name>
    <name type="common">Oomycete</name>
    <name type="synonym">Protoachlya hypogyna</name>
    <dbReference type="NCBI Taxonomy" id="1202772"/>
    <lineage>
        <taxon>Eukaryota</taxon>
        <taxon>Sar</taxon>
        <taxon>Stramenopiles</taxon>
        <taxon>Oomycota</taxon>
        <taxon>Saprolegniomycetes</taxon>
        <taxon>Saprolegniales</taxon>
        <taxon>Achlyaceae</taxon>
        <taxon>Achlya</taxon>
    </lineage>
</organism>
<keyword evidence="6" id="KW-0496">Mitochondrion</keyword>
<reference evidence="9 10" key="1">
    <citation type="journal article" date="2014" name="Genome Biol. Evol.">
        <title>The secreted proteins of Achlya hypogyna and Thraustotheca clavata identify the ancestral oomycete secretome and reveal gene acquisitions by horizontal gene transfer.</title>
        <authorList>
            <person name="Misner I."/>
            <person name="Blouin N."/>
            <person name="Leonard G."/>
            <person name="Richards T.A."/>
            <person name="Lane C.E."/>
        </authorList>
    </citation>
    <scope>NUCLEOTIDE SEQUENCE [LARGE SCALE GENOMIC DNA]</scope>
    <source>
        <strain evidence="9 10">ATCC 48635</strain>
    </source>
</reference>
<evidence type="ECO:0000256" key="4">
    <source>
        <dbReference type="ARBA" id="ARBA00022792"/>
    </source>
</evidence>
<keyword evidence="7 8" id="KW-0472">Membrane</keyword>
<evidence type="ECO:0000256" key="1">
    <source>
        <dbReference type="ARBA" id="ARBA00004434"/>
    </source>
</evidence>
<name>A0A1V9YI37_ACHHY</name>
<evidence type="ECO:0000313" key="9">
    <source>
        <dbReference type="EMBL" id="OQR85404.1"/>
    </source>
</evidence>
<dbReference type="OrthoDB" id="5516033at2759"/>
<dbReference type="EMBL" id="JNBR01001691">
    <property type="protein sequence ID" value="OQR85404.1"/>
    <property type="molecule type" value="Genomic_DNA"/>
</dbReference>
<sequence>MGKTVSLHMSRRKSSNTFVRVGLPFVIFVVGGFTGLQSFVGGRFERRDMLVKSQSERAFNLDEEHRKIMQKLKVDDFEIKRIPNPGEDPRNV</sequence>
<protein>
    <recommendedName>
        <fullName evidence="11">Cytochrome c oxidase assembly protein COX16</fullName>
    </recommendedName>
</protein>
<evidence type="ECO:0000256" key="8">
    <source>
        <dbReference type="SAM" id="Phobius"/>
    </source>
</evidence>
<accession>A0A1V9YI37</accession>
<comment type="caution">
    <text evidence="9">The sequence shown here is derived from an EMBL/GenBank/DDBJ whole genome shotgun (WGS) entry which is preliminary data.</text>
</comment>
<keyword evidence="4" id="KW-0999">Mitochondrion inner membrane</keyword>
<dbReference type="GO" id="GO:0005743">
    <property type="term" value="C:mitochondrial inner membrane"/>
    <property type="evidence" value="ECO:0007669"/>
    <property type="project" value="UniProtKB-SubCell"/>
</dbReference>
<feature type="transmembrane region" description="Helical" evidence="8">
    <location>
        <begin position="21"/>
        <end position="40"/>
    </location>
</feature>
<gene>
    <name evidence="9" type="ORF">ACHHYP_11886</name>
</gene>
<evidence type="ECO:0000256" key="5">
    <source>
        <dbReference type="ARBA" id="ARBA00022989"/>
    </source>
</evidence>
<keyword evidence="3 8" id="KW-0812">Transmembrane</keyword>
<keyword evidence="5 8" id="KW-1133">Transmembrane helix</keyword>
<evidence type="ECO:0008006" key="11">
    <source>
        <dbReference type="Google" id="ProtNLM"/>
    </source>
</evidence>
<evidence type="ECO:0000256" key="2">
    <source>
        <dbReference type="ARBA" id="ARBA00008370"/>
    </source>
</evidence>
<keyword evidence="10" id="KW-1185">Reference proteome</keyword>
<evidence type="ECO:0000256" key="3">
    <source>
        <dbReference type="ARBA" id="ARBA00022692"/>
    </source>
</evidence>
<evidence type="ECO:0000313" key="10">
    <source>
        <dbReference type="Proteomes" id="UP000243579"/>
    </source>
</evidence>
<evidence type="ECO:0000256" key="7">
    <source>
        <dbReference type="ARBA" id="ARBA00023136"/>
    </source>
</evidence>
<dbReference type="Pfam" id="PF14138">
    <property type="entry name" value="COX16"/>
    <property type="match status" value="1"/>
</dbReference>
<proteinExistence type="inferred from homology"/>